<dbReference type="Proteomes" id="UP000717515">
    <property type="component" value="Unassembled WGS sequence"/>
</dbReference>
<keyword evidence="3 6" id="KW-1133">Transmembrane helix</keyword>
<evidence type="ECO:0000256" key="2">
    <source>
        <dbReference type="ARBA" id="ARBA00022692"/>
    </source>
</evidence>
<sequence>MVIGPVTGYFHQYYTMHRMRTSMGFSSVTCGVLIVSRIGEPFDDALLYQSILMTIVQLFLLELCVRYYPWTVQIPAPVTHSVPTSRLGNHQLSHNGGHSPVLGSSIGANNPTSAGSERITTRASRAQGAGWYKEHAFYWGTHFWNWPTIGPYYLFLAVFTLVVGLSLLIIGNTSFYVALLGLAALGIEATVPLPQAIQNYRTKSTAGFSPAILLMWVIGDSFKTYYYISTHAKYQFVGCGIIQLCIDCVIISQTVIYSKLWRDARKRKLSSSSSGLSFPEYGHDRLSSTHLVGGAQGRSSSEALLAVDDQDDDEDEGEVRPAYR</sequence>
<keyword evidence="4 6" id="KW-0472">Membrane</keyword>
<evidence type="ECO:0000256" key="3">
    <source>
        <dbReference type="ARBA" id="ARBA00022989"/>
    </source>
</evidence>
<dbReference type="AlphaFoldDB" id="A0A9P8D272"/>
<evidence type="ECO:0000313" key="8">
    <source>
        <dbReference type="Proteomes" id="UP000717515"/>
    </source>
</evidence>
<dbReference type="GO" id="GO:0005829">
    <property type="term" value="C:cytosol"/>
    <property type="evidence" value="ECO:0007669"/>
    <property type="project" value="GOC"/>
</dbReference>
<protein>
    <recommendedName>
        <fullName evidence="9">PQ loop repeat protein</fullName>
    </recommendedName>
</protein>
<evidence type="ECO:0008006" key="9">
    <source>
        <dbReference type="Google" id="ProtNLM"/>
    </source>
</evidence>
<comment type="subcellular location">
    <subcellularLocation>
        <location evidence="1">Membrane</location>
        <topology evidence="1">Multi-pass membrane protein</topology>
    </subcellularLocation>
</comment>
<proteinExistence type="predicted"/>
<accession>A0A9P8D272</accession>
<dbReference type="EMBL" id="JAIFTL010000009">
    <property type="protein sequence ID" value="KAG9327134.1"/>
    <property type="molecule type" value="Genomic_DNA"/>
</dbReference>
<dbReference type="GO" id="GO:0005768">
    <property type="term" value="C:endosome"/>
    <property type="evidence" value="ECO:0007669"/>
    <property type="project" value="TreeGrafter"/>
</dbReference>
<feature type="transmembrane region" description="Helical" evidence="6">
    <location>
        <begin position="21"/>
        <end position="39"/>
    </location>
</feature>
<evidence type="ECO:0000256" key="1">
    <source>
        <dbReference type="ARBA" id="ARBA00004141"/>
    </source>
</evidence>
<reference evidence="7" key="1">
    <citation type="submission" date="2021-07" db="EMBL/GenBank/DDBJ databases">
        <title>Draft genome of Mortierella alpina, strain LL118, isolated from an aspen leaf litter sample.</title>
        <authorList>
            <person name="Yang S."/>
            <person name="Vinatzer B.A."/>
        </authorList>
    </citation>
    <scope>NUCLEOTIDE SEQUENCE</scope>
    <source>
        <strain evidence="7">LL118</strain>
    </source>
</reference>
<dbReference type="Gene3D" id="1.20.1280.290">
    <property type="match status" value="1"/>
</dbReference>
<keyword evidence="2 6" id="KW-0812">Transmembrane</keyword>
<feature type="transmembrane region" description="Helical" evidence="6">
    <location>
        <begin position="176"/>
        <end position="194"/>
    </location>
</feature>
<dbReference type="InterPro" id="IPR006603">
    <property type="entry name" value="PQ-loop_rpt"/>
</dbReference>
<comment type="caution">
    <text evidence="7">The sequence shown here is derived from an EMBL/GenBank/DDBJ whole genome shotgun (WGS) entry which is preliminary data.</text>
</comment>
<feature type="transmembrane region" description="Helical" evidence="6">
    <location>
        <begin position="234"/>
        <end position="258"/>
    </location>
</feature>
<dbReference type="InterPro" id="IPR052241">
    <property type="entry name" value="SLC66/Scramblase_ANY1"/>
</dbReference>
<dbReference type="PANTHER" id="PTHR14856">
    <property type="entry name" value="PQ-LOOP REPEAT-CONTAINING PROTEIN 1-LIKE PROTEIN"/>
    <property type="match status" value="1"/>
</dbReference>
<dbReference type="GO" id="GO:0042147">
    <property type="term" value="P:retrograde transport, endosome to Golgi"/>
    <property type="evidence" value="ECO:0007669"/>
    <property type="project" value="TreeGrafter"/>
</dbReference>
<dbReference type="GO" id="GO:0016020">
    <property type="term" value="C:membrane"/>
    <property type="evidence" value="ECO:0007669"/>
    <property type="project" value="UniProtKB-SubCell"/>
</dbReference>
<feature type="transmembrane region" description="Helical" evidence="6">
    <location>
        <begin position="206"/>
        <end position="228"/>
    </location>
</feature>
<dbReference type="GO" id="GO:0045332">
    <property type="term" value="P:phospholipid translocation"/>
    <property type="evidence" value="ECO:0007669"/>
    <property type="project" value="TreeGrafter"/>
</dbReference>
<gene>
    <name evidence="7" type="ORF">KVV02_008764</name>
</gene>
<dbReference type="PANTHER" id="PTHR14856:SF9">
    <property type="entry name" value="PQ-LOOP REPEAT-CONTAINING PROTEIN 1"/>
    <property type="match status" value="1"/>
</dbReference>
<feature type="transmembrane region" description="Helical" evidence="6">
    <location>
        <begin position="152"/>
        <end position="170"/>
    </location>
</feature>
<dbReference type="SMART" id="SM00679">
    <property type="entry name" value="CTNS"/>
    <property type="match status" value="1"/>
</dbReference>
<dbReference type="GO" id="GO:0005802">
    <property type="term" value="C:trans-Golgi network"/>
    <property type="evidence" value="ECO:0007669"/>
    <property type="project" value="TreeGrafter"/>
</dbReference>
<evidence type="ECO:0000256" key="4">
    <source>
        <dbReference type="ARBA" id="ARBA00023136"/>
    </source>
</evidence>
<feature type="compositionally biased region" description="Acidic residues" evidence="5">
    <location>
        <begin position="308"/>
        <end position="317"/>
    </location>
</feature>
<evidence type="ECO:0000256" key="6">
    <source>
        <dbReference type="SAM" id="Phobius"/>
    </source>
</evidence>
<evidence type="ECO:0000256" key="5">
    <source>
        <dbReference type="SAM" id="MobiDB-lite"/>
    </source>
</evidence>
<evidence type="ECO:0000313" key="7">
    <source>
        <dbReference type="EMBL" id="KAG9327134.1"/>
    </source>
</evidence>
<feature type="region of interest" description="Disordered" evidence="5">
    <location>
        <begin position="289"/>
        <end position="324"/>
    </location>
</feature>
<name>A0A9P8D272_MORAP</name>
<dbReference type="Pfam" id="PF04193">
    <property type="entry name" value="PQ-loop"/>
    <property type="match status" value="1"/>
</dbReference>
<organism evidence="7 8">
    <name type="scientific">Mortierella alpina</name>
    <name type="common">Oleaginous fungus</name>
    <name type="synonym">Mortierella renispora</name>
    <dbReference type="NCBI Taxonomy" id="64518"/>
    <lineage>
        <taxon>Eukaryota</taxon>
        <taxon>Fungi</taxon>
        <taxon>Fungi incertae sedis</taxon>
        <taxon>Mucoromycota</taxon>
        <taxon>Mortierellomycotina</taxon>
        <taxon>Mortierellomycetes</taxon>
        <taxon>Mortierellales</taxon>
        <taxon>Mortierellaceae</taxon>
        <taxon>Mortierella</taxon>
    </lineage>
</organism>